<evidence type="ECO:0000313" key="13">
    <source>
        <dbReference type="EMBL" id="ODV63559.1"/>
    </source>
</evidence>
<dbReference type="GO" id="GO:0000796">
    <property type="term" value="C:condensin complex"/>
    <property type="evidence" value="ECO:0007669"/>
    <property type="project" value="TreeGrafter"/>
</dbReference>
<keyword evidence="6" id="KW-0498">Mitosis</keyword>
<feature type="non-terminal residue" evidence="13">
    <location>
        <position position="1"/>
    </location>
</feature>
<keyword evidence="5" id="KW-0547">Nucleotide-binding</keyword>
<evidence type="ECO:0000256" key="9">
    <source>
        <dbReference type="ARBA" id="ARBA00023067"/>
    </source>
</evidence>
<evidence type="ECO:0000256" key="2">
    <source>
        <dbReference type="ARBA" id="ARBA00006005"/>
    </source>
</evidence>
<comment type="similarity">
    <text evidence="2">Belongs to the SMC family. SMC4 subfamily.</text>
</comment>
<feature type="non-terminal residue" evidence="13">
    <location>
        <position position="167"/>
    </location>
</feature>
<dbReference type="OrthoDB" id="5575062at2759"/>
<name>A0A1D2VPN5_9ASCO</name>
<dbReference type="AlphaFoldDB" id="A0A1D2VPN5"/>
<dbReference type="GO" id="GO:0005524">
    <property type="term" value="F:ATP binding"/>
    <property type="evidence" value="ECO:0007669"/>
    <property type="project" value="UniProtKB-KW"/>
</dbReference>
<keyword evidence="7" id="KW-0067">ATP-binding</keyword>
<protein>
    <recommendedName>
        <fullName evidence="3">Structural maintenance of chromosomes protein 4</fullName>
    </recommendedName>
</protein>
<dbReference type="GO" id="GO:0005634">
    <property type="term" value="C:nucleus"/>
    <property type="evidence" value="ECO:0007669"/>
    <property type="project" value="UniProtKB-SubCell"/>
</dbReference>
<dbReference type="RefSeq" id="XP_020049866.1">
    <property type="nucleotide sequence ID" value="XM_020189640.1"/>
</dbReference>
<evidence type="ECO:0000256" key="3">
    <source>
        <dbReference type="ARBA" id="ARBA00018693"/>
    </source>
</evidence>
<evidence type="ECO:0000259" key="12">
    <source>
        <dbReference type="Pfam" id="PF02463"/>
    </source>
</evidence>
<dbReference type="GO" id="GO:0051301">
    <property type="term" value="P:cell division"/>
    <property type="evidence" value="ECO:0007669"/>
    <property type="project" value="UniProtKB-KW"/>
</dbReference>
<dbReference type="InterPro" id="IPR003395">
    <property type="entry name" value="RecF/RecN/SMC_N"/>
</dbReference>
<evidence type="ECO:0000256" key="4">
    <source>
        <dbReference type="ARBA" id="ARBA00022618"/>
    </source>
</evidence>
<dbReference type="GeneID" id="30963276"/>
<keyword evidence="9" id="KW-0226">DNA condensation</keyword>
<reference evidence="14" key="1">
    <citation type="submission" date="2016-05" db="EMBL/GenBank/DDBJ databases">
        <title>Comparative genomics of biotechnologically important yeasts.</title>
        <authorList>
            <consortium name="DOE Joint Genome Institute"/>
            <person name="Riley R."/>
            <person name="Haridas S."/>
            <person name="Wolfe K.H."/>
            <person name="Lopes M.R."/>
            <person name="Hittinger C.T."/>
            <person name="Goker M."/>
            <person name="Salamov A."/>
            <person name="Wisecaver J."/>
            <person name="Long T.M."/>
            <person name="Aerts A.L."/>
            <person name="Barry K."/>
            <person name="Choi C."/>
            <person name="Clum A."/>
            <person name="Coughlan A.Y."/>
            <person name="Deshpande S."/>
            <person name="Douglass A.P."/>
            <person name="Hanson S.J."/>
            <person name="Klenk H.-P."/>
            <person name="Labutti K."/>
            <person name="Lapidus A."/>
            <person name="Lindquist E."/>
            <person name="Lipzen A."/>
            <person name="Meier-Kolthoff J.P."/>
            <person name="Ohm R.A."/>
            <person name="Otillar R.P."/>
            <person name="Pangilinan J."/>
            <person name="Peng Y."/>
            <person name="Rokas A."/>
            <person name="Rosa C.A."/>
            <person name="Scheuner C."/>
            <person name="Sibirny A.A."/>
            <person name="Slot J.C."/>
            <person name="Stielow J.B."/>
            <person name="Sun H."/>
            <person name="Kurtzman C.P."/>
            <person name="Blackwell M."/>
            <person name="Grigoriev I.V."/>
            <person name="Jeffries T.W."/>
        </authorList>
    </citation>
    <scope>NUCLEOTIDE SEQUENCE [LARGE SCALE GENOMIC DNA]</scope>
    <source>
        <strain evidence="14">DSM 1968</strain>
    </source>
</reference>
<dbReference type="STRING" id="1344418.A0A1D2VPN5"/>
<dbReference type="PANTHER" id="PTHR18937">
    <property type="entry name" value="STRUCTURAL MAINTENANCE OF CHROMOSOMES SMC FAMILY MEMBER"/>
    <property type="match status" value="1"/>
</dbReference>
<dbReference type="FunFam" id="3.40.50.300:FF:000481">
    <property type="entry name" value="Structural maintenance of chromosomes 4"/>
    <property type="match status" value="1"/>
</dbReference>
<keyword evidence="13" id="KW-0378">Hydrolase</keyword>
<keyword evidence="10" id="KW-0539">Nucleus</keyword>
<gene>
    <name evidence="13" type="ORF">ASCRUDRAFT_20481</name>
</gene>
<dbReference type="InParanoid" id="A0A1D2VPN5"/>
<comment type="subcellular location">
    <subcellularLocation>
        <location evidence="1">Nucleus</location>
    </subcellularLocation>
</comment>
<evidence type="ECO:0000256" key="10">
    <source>
        <dbReference type="ARBA" id="ARBA00023242"/>
    </source>
</evidence>
<organism evidence="13 14">
    <name type="scientific">Ascoidea rubescens DSM 1968</name>
    <dbReference type="NCBI Taxonomy" id="1344418"/>
    <lineage>
        <taxon>Eukaryota</taxon>
        <taxon>Fungi</taxon>
        <taxon>Dikarya</taxon>
        <taxon>Ascomycota</taxon>
        <taxon>Saccharomycotina</taxon>
        <taxon>Saccharomycetes</taxon>
        <taxon>Ascoideaceae</taxon>
        <taxon>Ascoidea</taxon>
    </lineage>
</organism>
<dbReference type="PANTHER" id="PTHR18937:SF172">
    <property type="entry name" value="STRUCTURAL MAINTENANCE OF CHROMOSOMES PROTEIN"/>
    <property type="match status" value="1"/>
</dbReference>
<evidence type="ECO:0000256" key="7">
    <source>
        <dbReference type="ARBA" id="ARBA00022840"/>
    </source>
</evidence>
<evidence type="ECO:0000256" key="1">
    <source>
        <dbReference type="ARBA" id="ARBA00004123"/>
    </source>
</evidence>
<keyword evidence="11" id="KW-0131">Cell cycle</keyword>
<dbReference type="InterPro" id="IPR027417">
    <property type="entry name" value="P-loop_NTPase"/>
</dbReference>
<evidence type="ECO:0000313" key="14">
    <source>
        <dbReference type="Proteomes" id="UP000095038"/>
    </source>
</evidence>
<dbReference type="Proteomes" id="UP000095038">
    <property type="component" value="Unassembled WGS sequence"/>
</dbReference>
<dbReference type="SUPFAM" id="SSF52540">
    <property type="entry name" value="P-loop containing nucleoside triphosphate hydrolases"/>
    <property type="match status" value="1"/>
</dbReference>
<keyword evidence="8" id="KW-0175">Coiled coil</keyword>
<dbReference type="GO" id="GO:0016787">
    <property type="term" value="F:hydrolase activity"/>
    <property type="evidence" value="ECO:0007669"/>
    <property type="project" value="UniProtKB-KW"/>
</dbReference>
<evidence type="ECO:0000256" key="5">
    <source>
        <dbReference type="ARBA" id="ARBA00022741"/>
    </source>
</evidence>
<keyword evidence="4" id="KW-0132">Cell division</keyword>
<evidence type="ECO:0000256" key="11">
    <source>
        <dbReference type="ARBA" id="ARBA00023306"/>
    </source>
</evidence>
<proteinExistence type="inferred from homology"/>
<feature type="domain" description="RecF/RecN/SMC N-terminal" evidence="12">
    <location>
        <begin position="75"/>
        <end position="159"/>
    </location>
</feature>
<evidence type="ECO:0000256" key="6">
    <source>
        <dbReference type="ARBA" id="ARBA00022776"/>
    </source>
</evidence>
<evidence type="ECO:0000256" key="8">
    <source>
        <dbReference type="ARBA" id="ARBA00023054"/>
    </source>
</evidence>
<dbReference type="EMBL" id="KV454475">
    <property type="protein sequence ID" value="ODV63559.1"/>
    <property type="molecule type" value="Genomic_DNA"/>
</dbReference>
<accession>A0A1D2VPN5</accession>
<keyword evidence="14" id="KW-1185">Reference proteome</keyword>
<dbReference type="Gene3D" id="3.40.50.300">
    <property type="entry name" value="P-loop containing nucleotide triphosphate hydrolases"/>
    <property type="match status" value="1"/>
</dbReference>
<dbReference type="Pfam" id="PF02463">
    <property type="entry name" value="SMC_N"/>
    <property type="match status" value="1"/>
</dbReference>
<sequence>VNRREELNNRYEELKQKRLDEFMLGFRTISQALKEMYQMITLGGNAELELIDSINPFSEGIEFSVMPPKKSWRKISNLSGGEKTLSSLALVFALHRYKPTPLYVMDEIDAALDFRNVSIVANYIKERTKNAQFVVISLRNNMFELSQLLVGIYKVNNMTRSITLKNK</sequence>
<dbReference type="GO" id="GO:0007076">
    <property type="term" value="P:mitotic chromosome condensation"/>
    <property type="evidence" value="ECO:0007669"/>
    <property type="project" value="TreeGrafter"/>
</dbReference>